<keyword evidence="2" id="KW-0378">Hydrolase</keyword>
<evidence type="ECO:0000313" key="4">
    <source>
        <dbReference type="EMBL" id="MDQ0322324.1"/>
    </source>
</evidence>
<keyword evidence="5" id="KW-1185">Reference proteome</keyword>
<proteinExistence type="predicted"/>
<dbReference type="PANTHER" id="PTHR43037">
    <property type="entry name" value="UNNAMED PRODUCT-RELATED"/>
    <property type="match status" value="1"/>
</dbReference>
<dbReference type="RefSeq" id="WP_307233867.1">
    <property type="nucleotide sequence ID" value="NZ_JAUSVF010000002.1"/>
</dbReference>
<gene>
    <name evidence="4" type="ORF">QO002_004530</name>
</gene>
<dbReference type="InterPro" id="IPR050955">
    <property type="entry name" value="Plant_Biomass_Hydrol_Est"/>
</dbReference>
<evidence type="ECO:0000256" key="1">
    <source>
        <dbReference type="ARBA" id="ARBA00022729"/>
    </source>
</evidence>
<name>A0ABU0BVP8_9HYPH</name>
<sequence>MRSISDTIARLAKMRSAHSVSNPVEDRLTDLGRFGSNRGELDAKLHMPNGLLPRSALVVVLHGCTQSAAAYDYASGWSRLADDYGFAVLFPQQRRANNANTCFNWFLPGDIGKDQGEAFSIRQMIETTIARYEIDRNRIFITGLSAGGAMTNVMLATNPDMFAGGAIIAGLPYGTASTIPEAFDRMRGQGLPPIDKLQSLLRSASDHKGEWPAISVWQGTSDTTVLPANALAIVDQWRGVHGVAVKADIGEMVDGHIRQTWAASDGREVIEFFSIKNMGHGTPLDTRTGYGRAAPYMLDVGISSTLHIARSWGLIASFEKRVEKNTERPSPDPWAGIPAAPNYGQPTSGIQKTIEDALRAAGLMK</sequence>
<dbReference type="InterPro" id="IPR010126">
    <property type="entry name" value="Esterase_phb"/>
</dbReference>
<dbReference type="Proteomes" id="UP001230207">
    <property type="component" value="Unassembled WGS sequence"/>
</dbReference>
<dbReference type="EMBL" id="JAUSVF010000002">
    <property type="protein sequence ID" value="MDQ0322324.1"/>
    <property type="molecule type" value="Genomic_DNA"/>
</dbReference>
<dbReference type="InterPro" id="IPR029058">
    <property type="entry name" value="AB_hydrolase_fold"/>
</dbReference>
<feature type="region of interest" description="Disordered" evidence="3">
    <location>
        <begin position="323"/>
        <end position="347"/>
    </location>
</feature>
<reference evidence="4 5" key="1">
    <citation type="submission" date="2023-07" db="EMBL/GenBank/DDBJ databases">
        <title>Genomic Encyclopedia of Type Strains, Phase IV (KMG-IV): sequencing the most valuable type-strain genomes for metagenomic binning, comparative biology and taxonomic classification.</title>
        <authorList>
            <person name="Goeker M."/>
        </authorList>
    </citation>
    <scope>NUCLEOTIDE SEQUENCE [LARGE SCALE GENOMIC DNA]</scope>
    <source>
        <strain evidence="4 5">DSM 1112</strain>
    </source>
</reference>
<dbReference type="SUPFAM" id="SSF53474">
    <property type="entry name" value="alpha/beta-Hydrolases"/>
    <property type="match status" value="2"/>
</dbReference>
<accession>A0ABU0BVP8</accession>
<dbReference type="Gene3D" id="3.40.50.1820">
    <property type="entry name" value="alpha/beta hydrolase"/>
    <property type="match status" value="1"/>
</dbReference>
<dbReference type="NCBIfam" id="TIGR01840">
    <property type="entry name" value="esterase_phb"/>
    <property type="match status" value="1"/>
</dbReference>
<organism evidence="4 5">
    <name type="scientific">Pararhizobium capsulatum DSM 1112</name>
    <dbReference type="NCBI Taxonomy" id="1121113"/>
    <lineage>
        <taxon>Bacteria</taxon>
        <taxon>Pseudomonadati</taxon>
        <taxon>Pseudomonadota</taxon>
        <taxon>Alphaproteobacteria</taxon>
        <taxon>Hyphomicrobiales</taxon>
        <taxon>Rhizobiaceae</taxon>
        <taxon>Rhizobium/Agrobacterium group</taxon>
        <taxon>Pararhizobium</taxon>
    </lineage>
</organism>
<evidence type="ECO:0000256" key="3">
    <source>
        <dbReference type="SAM" id="MobiDB-lite"/>
    </source>
</evidence>
<dbReference type="Pfam" id="PF10503">
    <property type="entry name" value="Esterase_PHB"/>
    <property type="match status" value="1"/>
</dbReference>
<dbReference type="PANTHER" id="PTHR43037:SF1">
    <property type="entry name" value="BLL1128 PROTEIN"/>
    <property type="match status" value="1"/>
</dbReference>
<comment type="caution">
    <text evidence="4">The sequence shown here is derived from an EMBL/GenBank/DDBJ whole genome shotgun (WGS) entry which is preliminary data.</text>
</comment>
<protein>
    <submittedName>
        <fullName evidence="4">Poly(Hydroxyalkanoate) depolymerase family esterase</fullName>
    </submittedName>
</protein>
<keyword evidence="1" id="KW-0732">Signal</keyword>
<evidence type="ECO:0000256" key="2">
    <source>
        <dbReference type="ARBA" id="ARBA00022801"/>
    </source>
</evidence>
<evidence type="ECO:0000313" key="5">
    <source>
        <dbReference type="Proteomes" id="UP001230207"/>
    </source>
</evidence>